<dbReference type="AlphaFoldDB" id="A0A1I2IX91"/>
<keyword evidence="2" id="KW-1185">Reference proteome</keyword>
<dbReference type="STRING" id="54.SAMN02745121_08967"/>
<organism evidence="1 2">
    <name type="scientific">Nannocystis exedens</name>
    <dbReference type="NCBI Taxonomy" id="54"/>
    <lineage>
        <taxon>Bacteria</taxon>
        <taxon>Pseudomonadati</taxon>
        <taxon>Myxococcota</taxon>
        <taxon>Polyangia</taxon>
        <taxon>Nannocystales</taxon>
        <taxon>Nannocystaceae</taxon>
        <taxon>Nannocystis</taxon>
    </lineage>
</organism>
<sequence>MSDERYYTVRASFDPAIFAELTMPWTPEAGAGQDPSDMRARRLTTARVGRFRPELLGRKAKSTSSLVQVWTDGPVGLADRYFVLGSDNPAESNPPSAQRGVAATLTTAPSSAELLELGPTDHLAIQTAEQTTCYIRVIDLDEEQLARWLRSTRRVPAPGVTDATIQVENQVDDAVFDIPESNVDQLLVQVGATARTTLRLPPWALSRPGQELSFARNTDTEGLVRIEVSSGDLLNVSSFPLYLPLQGGLVRLRRSSQVGAGGNWAGLATIVPRYTNVAAGNQAFLYGWPGLRVVRLLDSVMPQTLTLPPYLGLNQIPPGCALRVVNPTNITKTISVTAGEVIVGLGTQLTTLSVPAQTCRDIVYGELAWTAI</sequence>
<evidence type="ECO:0000313" key="2">
    <source>
        <dbReference type="Proteomes" id="UP000199400"/>
    </source>
</evidence>
<evidence type="ECO:0000313" key="1">
    <source>
        <dbReference type="EMBL" id="SFF45627.1"/>
    </source>
</evidence>
<dbReference type="RefSeq" id="WP_096333377.1">
    <property type="nucleotide sequence ID" value="NZ_FOMX01000084.1"/>
</dbReference>
<dbReference type="EMBL" id="FOMX01000084">
    <property type="protein sequence ID" value="SFF45627.1"/>
    <property type="molecule type" value="Genomic_DNA"/>
</dbReference>
<name>A0A1I2IX91_9BACT</name>
<proteinExistence type="predicted"/>
<accession>A0A1I2IX91</accession>
<gene>
    <name evidence="1" type="ORF">SAMN02745121_08967</name>
</gene>
<protein>
    <submittedName>
        <fullName evidence="1">Uncharacterized protein</fullName>
    </submittedName>
</protein>
<dbReference type="Proteomes" id="UP000199400">
    <property type="component" value="Unassembled WGS sequence"/>
</dbReference>
<reference evidence="2" key="1">
    <citation type="submission" date="2016-10" db="EMBL/GenBank/DDBJ databases">
        <authorList>
            <person name="Varghese N."/>
            <person name="Submissions S."/>
        </authorList>
    </citation>
    <scope>NUCLEOTIDE SEQUENCE [LARGE SCALE GENOMIC DNA]</scope>
    <source>
        <strain evidence="2">ATCC 25963</strain>
    </source>
</reference>